<gene>
    <name evidence="1" type="ORF">KM92DES2_11699</name>
</gene>
<sequence length="85" mass="9989">MRYLAAYFLAHQLLYILQQGLKAENIIGIYVWIYNTPQMQTNNFAKCTLVLLILPLSFCFKKLFYSNVIKGERYGNPFCGSRTRR</sequence>
<evidence type="ECO:0000313" key="1">
    <source>
        <dbReference type="EMBL" id="SBW02708.1"/>
    </source>
</evidence>
<dbReference type="EMBL" id="FLUP01000001">
    <property type="protein sequence ID" value="SBW02708.1"/>
    <property type="molecule type" value="Genomic_DNA"/>
</dbReference>
<protein>
    <submittedName>
        <fullName evidence="1">Uncharacterized protein</fullName>
    </submittedName>
</protein>
<reference evidence="1" key="1">
    <citation type="submission" date="2016-04" db="EMBL/GenBank/DDBJ databases">
        <authorList>
            <person name="Evans L.H."/>
            <person name="Alamgir A."/>
            <person name="Owens N."/>
            <person name="Weber N.D."/>
            <person name="Virtaneva K."/>
            <person name="Barbian K."/>
            <person name="Babar A."/>
            <person name="Rosenke K."/>
        </authorList>
    </citation>
    <scope>NUCLEOTIDE SEQUENCE</scope>
    <source>
        <strain evidence="1">92-2</strain>
    </source>
</reference>
<accession>A0A212JTM5</accession>
<name>A0A212JTM5_9BACT</name>
<proteinExistence type="predicted"/>
<organism evidence="1">
    <name type="scientific">uncultured Desulfovibrio sp</name>
    <dbReference type="NCBI Taxonomy" id="167968"/>
    <lineage>
        <taxon>Bacteria</taxon>
        <taxon>Pseudomonadati</taxon>
        <taxon>Thermodesulfobacteriota</taxon>
        <taxon>Desulfovibrionia</taxon>
        <taxon>Desulfovibrionales</taxon>
        <taxon>Desulfovibrionaceae</taxon>
        <taxon>Desulfovibrio</taxon>
        <taxon>environmental samples</taxon>
    </lineage>
</organism>
<dbReference type="AlphaFoldDB" id="A0A212JTM5"/>